<dbReference type="RefSeq" id="WP_117678969.1">
    <property type="nucleotide sequence ID" value="NZ_CAJJKC010000003.1"/>
</dbReference>
<comment type="caution">
    <text evidence="2">The sequence shown here is derived from an EMBL/GenBank/DDBJ whole genome shotgun (WGS) entry which is preliminary data.</text>
</comment>
<dbReference type="SUPFAM" id="SSF53474">
    <property type="entry name" value="alpha/beta-Hydrolases"/>
    <property type="match status" value="1"/>
</dbReference>
<dbReference type="InterPro" id="IPR029058">
    <property type="entry name" value="AB_hydrolase_fold"/>
</dbReference>
<dbReference type="AlphaFoldDB" id="A0A3E4QXN8"/>
<name>A0A3E4QXN8_9ACTN</name>
<feature type="domain" description="Acetyl xylan esterase" evidence="1">
    <location>
        <begin position="26"/>
        <end position="132"/>
    </location>
</feature>
<sequence length="272" mass="28510">MALESNVMELISPAAAAIPGTVSATLSRLSTWRGEDADGAFDERIDALAGSVDPDAAARVTVERIDMGNPAACYWSVSGESLGRSIRARLVLPSGQGAHPLILMFHDAGRPVRGWHHMTRFAGVGMAVLALDQEEGPFEDVLLDAIALKAATRAVSVLDPSSISTWGEGLGGALALGVAALSGGDIARCAAANPCAPALCGDCGSLVHLARRIVCPTLVGTGLMDAPDKVEDQFALVNRMGCPCRHIIYPKHGRERINAFEDRALAYLLSTE</sequence>
<dbReference type="PANTHER" id="PTHR40111">
    <property type="entry name" value="CEPHALOSPORIN-C DEACETYLASE"/>
    <property type="match status" value="1"/>
</dbReference>
<dbReference type="EMBL" id="QSRJ01000002">
    <property type="protein sequence ID" value="RGL11613.1"/>
    <property type="molecule type" value="Genomic_DNA"/>
</dbReference>
<dbReference type="GO" id="GO:0052689">
    <property type="term" value="F:carboxylic ester hydrolase activity"/>
    <property type="evidence" value="ECO:0007669"/>
    <property type="project" value="TreeGrafter"/>
</dbReference>
<organism evidence="2 3">
    <name type="scientific">Collinsella tanakaei</name>
    <dbReference type="NCBI Taxonomy" id="626935"/>
    <lineage>
        <taxon>Bacteria</taxon>
        <taxon>Bacillati</taxon>
        <taxon>Actinomycetota</taxon>
        <taxon>Coriobacteriia</taxon>
        <taxon>Coriobacteriales</taxon>
        <taxon>Coriobacteriaceae</taxon>
        <taxon>Collinsella</taxon>
    </lineage>
</organism>
<dbReference type="InterPro" id="IPR008391">
    <property type="entry name" value="AXE1_dom"/>
</dbReference>
<evidence type="ECO:0000259" key="1">
    <source>
        <dbReference type="Pfam" id="PF05448"/>
    </source>
</evidence>
<dbReference type="Pfam" id="PF05448">
    <property type="entry name" value="AXE1"/>
    <property type="match status" value="1"/>
</dbReference>
<evidence type="ECO:0000313" key="2">
    <source>
        <dbReference type="EMBL" id="RGL11613.1"/>
    </source>
</evidence>
<evidence type="ECO:0000313" key="3">
    <source>
        <dbReference type="Proteomes" id="UP000260943"/>
    </source>
</evidence>
<gene>
    <name evidence="2" type="ORF">DXC81_02125</name>
</gene>
<dbReference type="InterPro" id="IPR039069">
    <property type="entry name" value="CE7"/>
</dbReference>
<accession>A0A3E4QXN8</accession>
<dbReference type="GO" id="GO:0005976">
    <property type="term" value="P:polysaccharide metabolic process"/>
    <property type="evidence" value="ECO:0007669"/>
    <property type="project" value="TreeGrafter"/>
</dbReference>
<dbReference type="Proteomes" id="UP000260943">
    <property type="component" value="Unassembled WGS sequence"/>
</dbReference>
<proteinExistence type="predicted"/>
<protein>
    <recommendedName>
        <fullName evidence="1">Acetyl xylan esterase domain-containing protein</fullName>
    </recommendedName>
</protein>
<reference evidence="2 3" key="1">
    <citation type="submission" date="2018-08" db="EMBL/GenBank/DDBJ databases">
        <title>A genome reference for cultivated species of the human gut microbiota.</title>
        <authorList>
            <person name="Zou Y."/>
            <person name="Xue W."/>
            <person name="Luo G."/>
        </authorList>
    </citation>
    <scope>NUCLEOTIDE SEQUENCE [LARGE SCALE GENOMIC DNA]</scope>
    <source>
        <strain evidence="2 3">TF08-14</strain>
    </source>
</reference>
<dbReference type="PANTHER" id="PTHR40111:SF1">
    <property type="entry name" value="CEPHALOSPORIN-C DEACETYLASE"/>
    <property type="match status" value="1"/>
</dbReference>
<dbReference type="Gene3D" id="3.40.50.1820">
    <property type="entry name" value="alpha/beta hydrolase"/>
    <property type="match status" value="1"/>
</dbReference>